<feature type="compositionally biased region" description="Basic and acidic residues" evidence="2">
    <location>
        <begin position="66"/>
        <end position="75"/>
    </location>
</feature>
<dbReference type="Pfam" id="PF00078">
    <property type="entry name" value="RVT_1"/>
    <property type="match status" value="1"/>
</dbReference>
<dbReference type="PROSITE" id="PS50878">
    <property type="entry name" value="RT_POL"/>
    <property type="match status" value="1"/>
</dbReference>
<evidence type="ECO:0000256" key="2">
    <source>
        <dbReference type="SAM" id="MobiDB-lite"/>
    </source>
</evidence>
<evidence type="ECO:0000313" key="5">
    <source>
        <dbReference type="Proteomes" id="UP001633002"/>
    </source>
</evidence>
<feature type="coiled-coil region" evidence="1">
    <location>
        <begin position="507"/>
        <end position="557"/>
    </location>
</feature>
<evidence type="ECO:0000313" key="4">
    <source>
        <dbReference type="EMBL" id="KAL3684100.1"/>
    </source>
</evidence>
<keyword evidence="5" id="KW-1185">Reference proteome</keyword>
<protein>
    <recommendedName>
        <fullName evidence="3">Reverse transcriptase domain-containing protein</fullName>
    </recommendedName>
</protein>
<dbReference type="Gene3D" id="3.60.10.10">
    <property type="entry name" value="Endonuclease/exonuclease/phosphatase"/>
    <property type="match status" value="1"/>
</dbReference>
<dbReference type="CDD" id="cd01650">
    <property type="entry name" value="RT_nLTR_like"/>
    <property type="match status" value="1"/>
</dbReference>
<keyword evidence="1" id="KW-0175">Coiled coil</keyword>
<accession>A0ABD3H195</accession>
<feature type="compositionally biased region" description="Basic and acidic residues" evidence="2">
    <location>
        <begin position="92"/>
        <end position="108"/>
    </location>
</feature>
<reference evidence="4 5" key="1">
    <citation type="submission" date="2024-09" db="EMBL/GenBank/DDBJ databases">
        <title>Chromosome-scale assembly of Riccia sorocarpa.</title>
        <authorList>
            <person name="Paukszto L."/>
        </authorList>
    </citation>
    <scope>NUCLEOTIDE SEQUENCE [LARGE SCALE GENOMIC DNA]</scope>
    <source>
        <strain evidence="4">LP-2024</strain>
        <tissue evidence="4">Aerial parts of the thallus</tissue>
    </source>
</reference>
<proteinExistence type="predicted"/>
<dbReference type="PANTHER" id="PTHR19446">
    <property type="entry name" value="REVERSE TRANSCRIPTASES"/>
    <property type="match status" value="1"/>
</dbReference>
<dbReference type="Pfam" id="PF13966">
    <property type="entry name" value="zf-RVT"/>
    <property type="match status" value="1"/>
</dbReference>
<dbReference type="InterPro" id="IPR026960">
    <property type="entry name" value="RVT-Znf"/>
</dbReference>
<dbReference type="Proteomes" id="UP001633002">
    <property type="component" value="Unassembled WGS sequence"/>
</dbReference>
<evidence type="ECO:0000256" key="1">
    <source>
        <dbReference type="SAM" id="Coils"/>
    </source>
</evidence>
<dbReference type="Pfam" id="PF03372">
    <property type="entry name" value="Exo_endo_phos"/>
    <property type="match status" value="1"/>
</dbReference>
<dbReference type="InterPro" id="IPR005135">
    <property type="entry name" value="Endo/exonuclease/phosphatase"/>
</dbReference>
<feature type="domain" description="Reverse transcriptase" evidence="3">
    <location>
        <begin position="707"/>
        <end position="967"/>
    </location>
</feature>
<name>A0ABD3H195_9MARC</name>
<dbReference type="InterPro" id="IPR036691">
    <property type="entry name" value="Endo/exonu/phosph_ase_sf"/>
</dbReference>
<dbReference type="InterPro" id="IPR043502">
    <property type="entry name" value="DNA/RNA_pol_sf"/>
</dbReference>
<dbReference type="SUPFAM" id="SSF56219">
    <property type="entry name" value="DNase I-like"/>
    <property type="match status" value="1"/>
</dbReference>
<comment type="caution">
    <text evidence="4">The sequence shown here is derived from an EMBL/GenBank/DDBJ whole genome shotgun (WGS) entry which is preliminary data.</text>
</comment>
<sequence>MHASGTRVPQPQPRKEDQRQRANGQTAGDGGGVPRADTERAVPKNQEQADFQTVRRRTKPKFQTPEIKKTMKVDNRYGVLEAEEENQAPKPEGGDKMEVRSRRVENTEGKSQGRGHPGLSSSSTAPSTSNLASGSVTGMLIPEIIDLTKSKDGKNTKAEITPKLAGEKHLQEDREKRLSSVGAITPEDSEGRKKLKNHQVDTSGGTVRQTAVLSGQASTRDLRKRSIRRRISTSYNEVDIFALQELKTKEFELEANLKLIAQGGRVVVDYRSDGWGGAAVVIKPTLKVVECGVKGDGQVAWATVETSKGPVGVMSVYAPHSEQGHINLWRWVQQKIGSCNWIFGGDLNMVEWGEDTNCVSPLLSGEESYLWQDFKQETCLAECYKGAARRSGPRFTRVQVKGDKVEMSRLDRWYLSKNGAWVDQIAHILHDSKAGISDHCPVILDLRFGEGENNRGYWKTYMKLSVEDLKLADTKKRAVAAWGNHPVNCQDPRLKWDLAWRRIKTVVKEARRQKRATEITREDLEKIHADWRDKVEILDSEQNREGLKVAVEMLREKDIQEARLWKLRSRAKWLSEGDAPSKYFFALWKFKSKQETIRTLQREDGTVVEGRENILKEIGCFYKNLYKEEGETNFAREERSRVLGLIKAQVDQEENARMEAVPLEHEIEECVKTLAKDKAPGLDGVSADVLREMWTEAKTSCKEMLECFWETEQMTASAKKGVIKLIPKNEETSKLTNWRLITLTGITYKLASKILADRLKRLLPRLISGQQTGFVPGRTIFDNILALKLGEEWVTETGQGAMFLKLDFVKAYDRIRHTFLWDTLRALGFSDKVIKLFQGLMTGAEATVHHDGDFTEVFCLERGVRQGCPLAPFLFSLSTEPLMLMLLEAAALKNIEGIKINDDKQLLFSLFADDTGLCLRATEENFRVAKAVVDRFEAISGAQLNVSKSLIIPLGLERVPRWMLMTGCKVAAEGEIWTYLGAPVGVGVAEEQLEAFLIDKLTSKVNFWANRILSWEGRCIVLKHALATMPNYYLMTLGLTANGYKKLDRICWRFLWGTGKDGNFKKSLVSWERICKGKLEGGLGLTTFKDQSMLLKMRLVTRLLDGDTTEWADIAREMLLKGFREGRGRSGIQRSVPEILIQEKAEVSKASRTLSHILKGWNQSKGRLTLKVDSIYPSKSVPLDILIQVGERHTKPKGSGWQEIRRKTKTMGIRTLGELKGRPLRRITAAGRLGFLPDTVTCSFGPNTEALCLLTKWASKATEDGQQITEPACWTWNKLDDEQATWHKEVKVWKDTLIPAYPIREKANASWGLTWDTQKWEVMWKRVWKASIFPRDKLWLWRLLNKSFFTQERGSTMEVTTAVCVRCERATENVEHLFMKCQNTNRRWQTISGLFYNVTRRKIRDSSLPELLEDVTRPQNLAAALLFVSHSRFTWKNRCTEVYEGKKTHTPATVVIQDATNIAANLHKRYSSEYQSVHLKECRDTLGAMKTSLLAASLRRSSAANETTWQKNNDSEQRWRFHTHTRVGPTHCHKILSRKSLLLRLQLCPDSGGAWNES</sequence>
<organism evidence="4 5">
    <name type="scientific">Riccia sorocarpa</name>
    <dbReference type="NCBI Taxonomy" id="122646"/>
    <lineage>
        <taxon>Eukaryota</taxon>
        <taxon>Viridiplantae</taxon>
        <taxon>Streptophyta</taxon>
        <taxon>Embryophyta</taxon>
        <taxon>Marchantiophyta</taxon>
        <taxon>Marchantiopsida</taxon>
        <taxon>Marchantiidae</taxon>
        <taxon>Marchantiales</taxon>
        <taxon>Ricciaceae</taxon>
        <taxon>Riccia</taxon>
    </lineage>
</organism>
<feature type="compositionally biased region" description="Low complexity" evidence="2">
    <location>
        <begin position="119"/>
        <end position="133"/>
    </location>
</feature>
<dbReference type="EMBL" id="JBJQOH010000006">
    <property type="protein sequence ID" value="KAL3684100.1"/>
    <property type="molecule type" value="Genomic_DNA"/>
</dbReference>
<gene>
    <name evidence="4" type="ORF">R1sor_002122</name>
</gene>
<dbReference type="SUPFAM" id="SSF56672">
    <property type="entry name" value="DNA/RNA polymerases"/>
    <property type="match status" value="1"/>
</dbReference>
<evidence type="ECO:0000259" key="3">
    <source>
        <dbReference type="PROSITE" id="PS50878"/>
    </source>
</evidence>
<feature type="region of interest" description="Disordered" evidence="2">
    <location>
        <begin position="1"/>
        <end position="134"/>
    </location>
</feature>
<dbReference type="InterPro" id="IPR000477">
    <property type="entry name" value="RT_dom"/>
</dbReference>